<dbReference type="RefSeq" id="WP_023785509.1">
    <property type="nucleotide sequence ID" value="NC_022997.1"/>
</dbReference>
<sequence>MFKEAIGLSAALKRADPVAYWAEYDAAEGAHRDLWYYGRHGCEWHVREALPCEYRGVLFRQGESAVPEGWSRYPAAIVAIRYRDGCLERWFGPVSSPLLLYGERGRSTFTRHSPEGWWRYLEAMHESGNGSVLWDMLGVPVAVQ</sequence>
<accession>V5SIM3</accession>
<evidence type="ECO:0000313" key="2">
    <source>
        <dbReference type="Proteomes" id="UP000018542"/>
    </source>
</evidence>
<reference evidence="1 2" key="1">
    <citation type="journal article" date="2014" name="Genome Announc.">
        <title>Complete Genome Sequence of Hyphomicrobium nitrativorans Strain NL23, a Denitrifying Bacterium Isolated from Biofilm of a Methanol-Fed Denitrification System Treating Seawater at the Montreal Biodome.</title>
        <authorList>
            <person name="Martineau C."/>
            <person name="Villeneuve C."/>
            <person name="Mauffrey F."/>
            <person name="Villemur R."/>
        </authorList>
    </citation>
    <scope>NUCLEOTIDE SEQUENCE [LARGE SCALE GENOMIC DNA]</scope>
    <source>
        <strain evidence="1">NL23</strain>
    </source>
</reference>
<dbReference type="PATRIC" id="fig|1029756.8.peg.62"/>
<dbReference type="EMBL" id="CP006912">
    <property type="protein sequence ID" value="AHB49789.1"/>
    <property type="molecule type" value="Genomic_DNA"/>
</dbReference>
<dbReference type="Proteomes" id="UP000018542">
    <property type="component" value="Chromosome"/>
</dbReference>
<evidence type="ECO:0000313" key="1">
    <source>
        <dbReference type="EMBL" id="AHB49789.1"/>
    </source>
</evidence>
<proteinExistence type="predicted"/>
<protein>
    <submittedName>
        <fullName evidence="1">Uncharacterized protein</fullName>
    </submittedName>
</protein>
<dbReference type="OrthoDB" id="9771666at2"/>
<dbReference type="HOGENOM" id="CLU_1793877_0_0_5"/>
<keyword evidence="2" id="KW-1185">Reference proteome</keyword>
<gene>
    <name evidence="1" type="ORF">W911_00275</name>
</gene>
<dbReference type="KEGG" id="hni:W911_00275"/>
<dbReference type="AlphaFoldDB" id="V5SIM3"/>
<organism evidence="1 2">
    <name type="scientific">Hyphomicrobium nitrativorans NL23</name>
    <dbReference type="NCBI Taxonomy" id="1029756"/>
    <lineage>
        <taxon>Bacteria</taxon>
        <taxon>Pseudomonadati</taxon>
        <taxon>Pseudomonadota</taxon>
        <taxon>Alphaproteobacteria</taxon>
        <taxon>Hyphomicrobiales</taxon>
        <taxon>Hyphomicrobiaceae</taxon>
        <taxon>Hyphomicrobium</taxon>
    </lineage>
</organism>
<name>V5SIM3_9HYPH</name>